<organism evidence="1 2">
    <name type="scientific">Racocetra persica</name>
    <dbReference type="NCBI Taxonomy" id="160502"/>
    <lineage>
        <taxon>Eukaryota</taxon>
        <taxon>Fungi</taxon>
        <taxon>Fungi incertae sedis</taxon>
        <taxon>Mucoromycota</taxon>
        <taxon>Glomeromycotina</taxon>
        <taxon>Glomeromycetes</taxon>
        <taxon>Diversisporales</taxon>
        <taxon>Gigasporaceae</taxon>
        <taxon>Racocetra</taxon>
    </lineage>
</organism>
<name>A0ACA9S3Z8_9GLOM</name>
<feature type="non-terminal residue" evidence="1">
    <location>
        <position position="1"/>
    </location>
</feature>
<sequence length="41" mass="4651">IDYVGPLTRTVRDNKYIIIITDYLTKWPEAKAVPTANAKTT</sequence>
<proteinExistence type="predicted"/>
<feature type="non-terminal residue" evidence="1">
    <location>
        <position position="41"/>
    </location>
</feature>
<accession>A0ACA9S3Z8</accession>
<dbReference type="EMBL" id="CAJVQC010090258">
    <property type="protein sequence ID" value="CAG8825246.1"/>
    <property type="molecule type" value="Genomic_DNA"/>
</dbReference>
<protein>
    <submittedName>
        <fullName evidence="1">4692_t:CDS:1</fullName>
    </submittedName>
</protein>
<reference evidence="1" key="1">
    <citation type="submission" date="2021-06" db="EMBL/GenBank/DDBJ databases">
        <authorList>
            <person name="Kallberg Y."/>
            <person name="Tangrot J."/>
            <person name="Rosling A."/>
        </authorList>
    </citation>
    <scope>NUCLEOTIDE SEQUENCE</scope>
    <source>
        <strain evidence="1">MA461A</strain>
    </source>
</reference>
<comment type="caution">
    <text evidence="1">The sequence shown here is derived from an EMBL/GenBank/DDBJ whole genome shotgun (WGS) entry which is preliminary data.</text>
</comment>
<evidence type="ECO:0000313" key="2">
    <source>
        <dbReference type="Proteomes" id="UP000789920"/>
    </source>
</evidence>
<gene>
    <name evidence="1" type="ORF">RPERSI_LOCUS26439</name>
</gene>
<keyword evidence="2" id="KW-1185">Reference proteome</keyword>
<evidence type="ECO:0000313" key="1">
    <source>
        <dbReference type="EMBL" id="CAG8825246.1"/>
    </source>
</evidence>
<dbReference type="Proteomes" id="UP000789920">
    <property type="component" value="Unassembled WGS sequence"/>
</dbReference>